<reference evidence="8 9" key="1">
    <citation type="journal article" date="2019" name="Anaerobe">
        <title>Detection of Robinsoniella peoriensis in multiple bone samples of a trauma patient.</title>
        <authorList>
            <person name="Schrottner P."/>
            <person name="Hartwich K."/>
            <person name="Bunk B."/>
            <person name="Schober I."/>
            <person name="Helbig S."/>
            <person name="Rudolph W.W."/>
            <person name="Gunzer F."/>
        </authorList>
    </citation>
    <scope>NUCLEOTIDE SEQUENCE [LARGE SCALE GENOMIC DNA]</scope>
    <source>
        <strain evidence="8 9">DSM 106044</strain>
    </source>
</reference>
<keyword evidence="6" id="KW-0813">Transport</keyword>
<evidence type="ECO:0000256" key="2">
    <source>
        <dbReference type="ARBA" id="ARBA00022475"/>
    </source>
</evidence>
<keyword evidence="9" id="KW-1185">Reference proteome</keyword>
<dbReference type="STRING" id="180332.GCA_000797495_02927"/>
<dbReference type="PANTHER" id="PTHR46795">
    <property type="entry name" value="ABC TRANSPORTER PERMEASE-RELATED-RELATED"/>
    <property type="match status" value="1"/>
</dbReference>
<evidence type="ECO:0000256" key="6">
    <source>
        <dbReference type="PIRNR" id="PIRNR018968"/>
    </source>
</evidence>
<evidence type="ECO:0000259" key="7">
    <source>
        <dbReference type="Pfam" id="PF02687"/>
    </source>
</evidence>
<evidence type="ECO:0000313" key="8">
    <source>
        <dbReference type="EMBL" id="TLC99287.1"/>
    </source>
</evidence>
<feature type="transmembrane region" description="Helical" evidence="6">
    <location>
        <begin position="538"/>
        <end position="559"/>
    </location>
</feature>
<feature type="transmembrane region" description="Helical" evidence="6">
    <location>
        <begin position="227"/>
        <end position="254"/>
    </location>
</feature>
<feature type="transmembrane region" description="Helical" evidence="6">
    <location>
        <begin position="107"/>
        <end position="138"/>
    </location>
</feature>
<comment type="similarity">
    <text evidence="6">Belongs to the ABC-4 integral membrane protein family.</text>
</comment>
<dbReference type="Proteomes" id="UP000306509">
    <property type="component" value="Unassembled WGS sequence"/>
</dbReference>
<organism evidence="8 9">
    <name type="scientific">Robinsoniella peoriensis</name>
    <dbReference type="NCBI Taxonomy" id="180332"/>
    <lineage>
        <taxon>Bacteria</taxon>
        <taxon>Bacillati</taxon>
        <taxon>Bacillota</taxon>
        <taxon>Clostridia</taxon>
        <taxon>Lachnospirales</taxon>
        <taxon>Lachnospiraceae</taxon>
        <taxon>Robinsoniella</taxon>
    </lineage>
</organism>
<dbReference type="Pfam" id="PF02687">
    <property type="entry name" value="FtsX"/>
    <property type="match status" value="1"/>
</dbReference>
<sequence>MRNSFYPKMAVTNIRKNAGMYVPYMLTCICTIIMYLVMSAISGNPGIDEMRGSESLRMVLQFGQSIIAIFSVIFLFYTNSFLMKRRKKELGLYSILGLEKRHIGRILLYECIFTSAVSLGIGLLGGILISKLMFLILLKLIQTNVDFEFIMSRDAICSTLILFGIIFACTLLSNLFMTGKSKPIELLYGGNKGEKEPKARWITALIGLICTAVGYFMAITVKSPIDALIQFFIAVLLVIVGTYLLFITGSIALLKILKKNKAFYYRQKHFTSVSGMIYRMKQNAVGLANICILSTGVLLSIATTISLNIGIEELIHNMYPEQYSMTSYHATEEEVEQMKNIVYQEAEKNNIKVKDYFQYRYNSLGVSQIDNELQLVGVDQGNLSACMLMTVDNYNEVMGTDKKLAEDEVLIIDFKKSFAYPTLRIGSSEYKVSEEIKDNDMIANLTINMLDGYGVVFANQEIINNICIAAGTDINSGSEEPDTFIGFNADGDQKTLDHFTNVLHKKLRTMLEASEDLFINLSDRDSGAAMLRASISSFLFIGVFIGVLFLMATVLIIYYKQISEGYEDKERFSIMQKVGMSKGEVKKSIRSQILTVFFLPLVVAILHVAAAFNMMSKLLFMFGLFNTDLFVICTIGTSIIFAIIYSFVFTMTAKTYYKIVG</sequence>
<dbReference type="PIRSF" id="PIRSF018968">
    <property type="entry name" value="ABC_permease_BceB"/>
    <property type="match status" value="1"/>
</dbReference>
<gene>
    <name evidence="8" type="primary">yxdM</name>
    <name evidence="8" type="ORF">DSM106044_03887</name>
</gene>
<proteinExistence type="inferred from homology"/>
<name>A0A4V6YR25_9FIRM</name>
<dbReference type="AlphaFoldDB" id="A0A4V6YR25"/>
<feature type="transmembrane region" description="Helical" evidence="6">
    <location>
        <begin position="593"/>
        <end position="612"/>
    </location>
</feature>
<dbReference type="InterPro" id="IPR027022">
    <property type="entry name" value="ABC_permease_BceB-typ"/>
</dbReference>
<comment type="caution">
    <text evidence="8">The sequence shown here is derived from an EMBL/GenBank/DDBJ whole genome shotgun (WGS) entry which is preliminary data.</text>
</comment>
<evidence type="ECO:0000256" key="4">
    <source>
        <dbReference type="ARBA" id="ARBA00022989"/>
    </source>
</evidence>
<keyword evidence="5 6" id="KW-0472">Membrane</keyword>
<evidence type="ECO:0000256" key="3">
    <source>
        <dbReference type="ARBA" id="ARBA00022692"/>
    </source>
</evidence>
<feature type="transmembrane region" description="Helical" evidence="6">
    <location>
        <begin position="158"/>
        <end position="178"/>
    </location>
</feature>
<keyword evidence="4 6" id="KW-1133">Transmembrane helix</keyword>
<dbReference type="InterPro" id="IPR052536">
    <property type="entry name" value="ABC-4_Integral_Memb_Prot"/>
</dbReference>
<feature type="transmembrane region" description="Helical" evidence="6">
    <location>
        <begin position="199"/>
        <end position="221"/>
    </location>
</feature>
<feature type="transmembrane region" description="Helical" evidence="6">
    <location>
        <begin position="58"/>
        <end position="78"/>
    </location>
</feature>
<evidence type="ECO:0000256" key="5">
    <source>
        <dbReference type="ARBA" id="ARBA00023136"/>
    </source>
</evidence>
<comment type="subcellular location">
    <subcellularLocation>
        <location evidence="1 6">Cell membrane</location>
        <topology evidence="1 6">Multi-pass membrane protein</topology>
    </subcellularLocation>
</comment>
<keyword evidence="2 6" id="KW-1003">Cell membrane</keyword>
<dbReference type="PANTHER" id="PTHR46795:SF3">
    <property type="entry name" value="ABC TRANSPORTER PERMEASE"/>
    <property type="match status" value="1"/>
</dbReference>
<dbReference type="InterPro" id="IPR003838">
    <property type="entry name" value="ABC3_permease_C"/>
</dbReference>
<keyword evidence="3 6" id="KW-0812">Transmembrane</keyword>
<protein>
    <submittedName>
        <fullName evidence="8">ABC transporter permease protein YxdM</fullName>
    </submittedName>
</protein>
<accession>A0A4V6YR25</accession>
<feature type="domain" description="ABC3 transporter permease C-terminal" evidence="7">
    <location>
        <begin position="66"/>
        <end position="174"/>
    </location>
</feature>
<dbReference type="GO" id="GO:0055085">
    <property type="term" value="P:transmembrane transport"/>
    <property type="evidence" value="ECO:0007669"/>
    <property type="project" value="UniProtKB-UniRule"/>
</dbReference>
<feature type="transmembrane region" description="Helical" evidence="6">
    <location>
        <begin position="618"/>
        <end position="648"/>
    </location>
</feature>
<feature type="transmembrane region" description="Helical" evidence="6">
    <location>
        <begin position="284"/>
        <end position="307"/>
    </location>
</feature>
<evidence type="ECO:0000256" key="1">
    <source>
        <dbReference type="ARBA" id="ARBA00004651"/>
    </source>
</evidence>
<dbReference type="GO" id="GO:0005886">
    <property type="term" value="C:plasma membrane"/>
    <property type="evidence" value="ECO:0007669"/>
    <property type="project" value="UniProtKB-SubCell"/>
</dbReference>
<dbReference type="RefSeq" id="WP_138003452.1">
    <property type="nucleotide sequence ID" value="NZ_QGQD01000072.1"/>
</dbReference>
<dbReference type="EMBL" id="QGQD01000072">
    <property type="protein sequence ID" value="TLC99287.1"/>
    <property type="molecule type" value="Genomic_DNA"/>
</dbReference>
<feature type="transmembrane region" description="Helical" evidence="6">
    <location>
        <begin position="21"/>
        <end position="38"/>
    </location>
</feature>
<evidence type="ECO:0000313" key="9">
    <source>
        <dbReference type="Proteomes" id="UP000306509"/>
    </source>
</evidence>